<protein>
    <submittedName>
        <fullName evidence="2">Uncharacterized protein</fullName>
    </submittedName>
</protein>
<feature type="region of interest" description="Disordered" evidence="1">
    <location>
        <begin position="238"/>
        <end position="263"/>
    </location>
</feature>
<evidence type="ECO:0000313" key="3">
    <source>
        <dbReference type="Proteomes" id="UP000638648"/>
    </source>
</evidence>
<comment type="caution">
    <text evidence="2">The sequence shown here is derived from an EMBL/GenBank/DDBJ whole genome shotgun (WGS) entry which is preliminary data.</text>
</comment>
<evidence type="ECO:0000313" key="2">
    <source>
        <dbReference type="EMBL" id="MBE1608431.1"/>
    </source>
</evidence>
<sequence>MPGYEPVSLQSVCNAGVDVLGADPADPQLGNVEFRGLPFLIGSEDRAKDRCFVMPSEPVSVEIGKAARRVIVAHRQLEPGGPAGHGVGTRVADYVFHLAGGATVEVPIRERFEIQITQHAWGRDPFLAVGDTPDYNIDRFEGRWDQTGFRMTEHGKGWAQGYYLWCWDNPTPDAVIERLEIIPLGLPFLIGGITLGHLEEHPFVRTPGRPVRLLVTDDAVAGSTGVLDLDVDRGVATYPHRLPTGDDRPGYGAEHAGPGTSPAYASVAAIPSATLVVRHEGEELGQVRWGDVERDGHAESDRVRVELVDPGRNWVHVEVLDDSSGQPVPCRVHFRSPEGVPYQPHGHHNHVNQNLNSWHLDVGGDVRLGQRTYAYIDGACQGWLPRGEVVVDVARGFEYEPLRETVRIEPGQRELTLRIRRTTDMAAAGWWSGDSHVHFLSTAGAQLEQQGEDLRVVNLLQAQWGALFTNTEDFSGRVSAVHGGDYLTYVGQENRQHALGHMLLWGLKEPVMPWSSDGPSEAELGSALDATLSDWADRTHAQGGTVVAAHFPNPNGEPAVLVTTGRADAVEMLSHGDDALLEYYRYLNSGYRMPLVGGTDKMSSSVPVGLYRTYARLDPDEEFSYEGWCRAVRQGRTFLSGGPLLTFSVDGRQAGDTVDLSGPGTVTVEAGVTSIFPLHGLELVCNGEVVAAVPGNGARELTLTENVRVDGHSWLALRALGSDFHLDEWGRRVFAHTSPVFVACGGPWGMADPEGLHYIRTVVEGARDYVRHTAIRRPDELTTHHHGETDHLAWLERPFAEALQALDRRTANDDADVAQRPVET</sequence>
<dbReference type="AlphaFoldDB" id="A0A927RKN7"/>
<reference evidence="2" key="1">
    <citation type="submission" date="2020-10" db="EMBL/GenBank/DDBJ databases">
        <title>Sequencing the genomes of 1000 actinobacteria strains.</title>
        <authorList>
            <person name="Klenk H.-P."/>
        </authorList>
    </citation>
    <scope>NUCLEOTIDE SEQUENCE</scope>
    <source>
        <strain evidence="2">DSM 45354</strain>
    </source>
</reference>
<dbReference type="RefSeq" id="WP_192752206.1">
    <property type="nucleotide sequence ID" value="NZ_BAABJL010000134.1"/>
</dbReference>
<dbReference type="Gene3D" id="3.20.20.140">
    <property type="entry name" value="Metal-dependent hydrolases"/>
    <property type="match status" value="1"/>
</dbReference>
<dbReference type="NCBIfam" id="NF038032">
    <property type="entry name" value="CehA_McbA_metalo"/>
    <property type="match status" value="1"/>
</dbReference>
<accession>A0A927RKN7</accession>
<organism evidence="2 3">
    <name type="scientific">Actinopolymorpha pittospori</name>
    <dbReference type="NCBI Taxonomy" id="648752"/>
    <lineage>
        <taxon>Bacteria</taxon>
        <taxon>Bacillati</taxon>
        <taxon>Actinomycetota</taxon>
        <taxon>Actinomycetes</taxon>
        <taxon>Propionibacteriales</taxon>
        <taxon>Actinopolymorphaceae</taxon>
        <taxon>Actinopolymorpha</taxon>
    </lineage>
</organism>
<name>A0A927RKN7_9ACTN</name>
<dbReference type="Proteomes" id="UP000638648">
    <property type="component" value="Unassembled WGS sequence"/>
</dbReference>
<dbReference type="EMBL" id="JADBEM010000001">
    <property type="protein sequence ID" value="MBE1608431.1"/>
    <property type="molecule type" value="Genomic_DNA"/>
</dbReference>
<proteinExistence type="predicted"/>
<evidence type="ECO:0000256" key="1">
    <source>
        <dbReference type="SAM" id="MobiDB-lite"/>
    </source>
</evidence>
<dbReference type="SUPFAM" id="SSF89550">
    <property type="entry name" value="PHP domain-like"/>
    <property type="match status" value="1"/>
</dbReference>
<gene>
    <name evidence="2" type="ORF">HEB94_005279</name>
</gene>
<keyword evidence="3" id="KW-1185">Reference proteome</keyword>
<dbReference type="InterPro" id="IPR016195">
    <property type="entry name" value="Pol/histidinol_Pase-like"/>
</dbReference>